<keyword evidence="3" id="KW-1185">Reference proteome</keyword>
<dbReference type="Pfam" id="PF13400">
    <property type="entry name" value="Tad"/>
    <property type="match status" value="1"/>
</dbReference>
<sequence length="297" mass="31787">MKRLDNKGNVAIILCLVITALMGFAAYVIDVGMVYAEKEKLTNAIDSAALAAILELPSNDIKAKAVAVDYLQKNNVDPNQTSIVVGVDHKSIQIEGIKNVKHLFAPIIGINSSNVNAKTKAVLAPAKSVNSGIRPFAVEAYNFPYGELVTIKEGAGDGYHGNYGAVALGGQGSNVFRINALYGYSGTISVGDYINTEPGNMAGATNDINNYINSEHSTFDNFSRDSIRLWTIPLVDSLTVDGRKSVLVVGFAAFYVEGVKDVSGKIEIKGRFIKYVLNSKVDVNLNDTGVYGAKLSK</sequence>
<dbReference type="RefSeq" id="WP_224037160.1">
    <property type="nucleotide sequence ID" value="NZ_AP024849.1"/>
</dbReference>
<protein>
    <recommendedName>
        <fullName evidence="1">Putative Flp pilus-assembly TadG-like N-terminal domain-containing protein</fullName>
    </recommendedName>
</protein>
<name>A0ABN6ITQ8_9CLOT</name>
<gene>
    <name evidence="2" type="ORF">psyc5s11_16470</name>
</gene>
<evidence type="ECO:0000313" key="2">
    <source>
        <dbReference type="EMBL" id="BCZ45580.1"/>
    </source>
</evidence>
<proteinExistence type="predicted"/>
<reference evidence="3" key="1">
    <citation type="submission" date="2021-07" db="EMBL/GenBank/DDBJ databases">
        <title>Complete genome sequencing of a Clostridium isolate.</title>
        <authorList>
            <person name="Ueki A."/>
            <person name="Tonouchi A."/>
        </authorList>
    </citation>
    <scope>NUCLEOTIDE SEQUENCE [LARGE SCALE GENOMIC DNA]</scope>
    <source>
        <strain evidence="3">C5S11</strain>
    </source>
</reference>
<accession>A0ABN6ITQ8</accession>
<feature type="domain" description="Putative Flp pilus-assembly TadG-like N-terminal" evidence="1">
    <location>
        <begin position="8"/>
        <end position="52"/>
    </location>
</feature>
<dbReference type="InterPro" id="IPR028087">
    <property type="entry name" value="Tad_N"/>
</dbReference>
<evidence type="ECO:0000259" key="1">
    <source>
        <dbReference type="Pfam" id="PF13400"/>
    </source>
</evidence>
<dbReference type="EMBL" id="AP024849">
    <property type="protein sequence ID" value="BCZ45580.1"/>
    <property type="molecule type" value="Genomic_DNA"/>
</dbReference>
<dbReference type="Proteomes" id="UP000824633">
    <property type="component" value="Chromosome"/>
</dbReference>
<evidence type="ECO:0000313" key="3">
    <source>
        <dbReference type="Proteomes" id="UP000824633"/>
    </source>
</evidence>
<organism evidence="2 3">
    <name type="scientific">Clostridium gelidum</name>
    <dbReference type="NCBI Taxonomy" id="704125"/>
    <lineage>
        <taxon>Bacteria</taxon>
        <taxon>Bacillati</taxon>
        <taxon>Bacillota</taxon>
        <taxon>Clostridia</taxon>
        <taxon>Eubacteriales</taxon>
        <taxon>Clostridiaceae</taxon>
        <taxon>Clostridium</taxon>
    </lineage>
</organism>